<protein>
    <submittedName>
        <fullName evidence="2">Uncharacterized protein</fullName>
    </submittedName>
</protein>
<organism evidence="2 3">
    <name type="scientific">Thalassospira profundimaris</name>
    <dbReference type="NCBI Taxonomy" id="502049"/>
    <lineage>
        <taxon>Bacteria</taxon>
        <taxon>Pseudomonadati</taxon>
        <taxon>Pseudomonadota</taxon>
        <taxon>Alphaproteobacteria</taxon>
        <taxon>Rhodospirillales</taxon>
        <taxon>Thalassospiraceae</taxon>
        <taxon>Thalassospira</taxon>
    </lineage>
</organism>
<proteinExistence type="predicted"/>
<dbReference type="OrthoDB" id="7365684at2"/>
<comment type="caution">
    <text evidence="2">The sequence shown here is derived from an EMBL/GenBank/DDBJ whole genome shotgun (WGS) entry which is preliminary data.</text>
</comment>
<evidence type="ECO:0000313" key="2">
    <source>
        <dbReference type="EMBL" id="RCK37101.1"/>
    </source>
</evidence>
<reference evidence="2 3" key="1">
    <citation type="submission" date="2014-07" db="EMBL/GenBank/DDBJ databases">
        <title>Draft genome sequence of Thalassospira profundimaris 35.</title>
        <authorList>
            <person name="Lai Q."/>
            <person name="Shao Z."/>
        </authorList>
    </citation>
    <scope>NUCLEOTIDE SEQUENCE [LARGE SCALE GENOMIC DNA]</scope>
    <source>
        <strain evidence="2 3">35</strain>
    </source>
</reference>
<name>A0A367W931_9PROT</name>
<feature type="coiled-coil region" evidence="1">
    <location>
        <begin position="1"/>
        <end position="60"/>
    </location>
</feature>
<dbReference type="AlphaFoldDB" id="A0A367W931"/>
<evidence type="ECO:0000256" key="1">
    <source>
        <dbReference type="SAM" id="Coils"/>
    </source>
</evidence>
<sequence length="88" mass="9782">MSRLQQASDRLNAALERLEMVAESTIADKSQQADSDNQEVEELRAQLAAMRADYDRLTEATETVSARLDGAVDQLKFVLSEDPVKKQA</sequence>
<dbReference type="EMBL" id="JPWF01000006">
    <property type="protein sequence ID" value="RCK37101.1"/>
    <property type="molecule type" value="Genomic_DNA"/>
</dbReference>
<gene>
    <name evidence="2" type="ORF">TH19_11140</name>
</gene>
<keyword evidence="1" id="KW-0175">Coiled coil</keyword>
<evidence type="ECO:0000313" key="3">
    <source>
        <dbReference type="Proteomes" id="UP000253226"/>
    </source>
</evidence>
<accession>A0A367W931</accession>
<dbReference type="Proteomes" id="UP000253226">
    <property type="component" value="Unassembled WGS sequence"/>
</dbReference>